<dbReference type="Gene3D" id="2.60.120.40">
    <property type="match status" value="1"/>
</dbReference>
<feature type="compositionally biased region" description="Low complexity" evidence="1">
    <location>
        <begin position="271"/>
        <end position="286"/>
    </location>
</feature>
<dbReference type="PANTHER" id="PTHR24023:SF1095">
    <property type="entry name" value="EGF-LIKE DOMAIN-CONTAINING PROTEIN"/>
    <property type="match status" value="1"/>
</dbReference>
<dbReference type="InterPro" id="IPR008160">
    <property type="entry name" value="Collagen"/>
</dbReference>
<dbReference type="EMBL" id="JADFTZ010000001">
    <property type="protein sequence ID" value="MBE9575347.1"/>
    <property type="molecule type" value="Genomic_DNA"/>
</dbReference>
<feature type="domain" description="Ubiquitin-like" evidence="2">
    <location>
        <begin position="20"/>
        <end position="89"/>
    </location>
</feature>
<feature type="compositionally biased region" description="Low complexity" evidence="1">
    <location>
        <begin position="316"/>
        <end position="327"/>
    </location>
</feature>
<evidence type="ECO:0000313" key="4">
    <source>
        <dbReference type="Proteomes" id="UP000656274"/>
    </source>
</evidence>
<dbReference type="CDD" id="cd17039">
    <property type="entry name" value="Ubl_ubiquitin_like"/>
    <property type="match status" value="1"/>
</dbReference>
<evidence type="ECO:0000259" key="2">
    <source>
        <dbReference type="PROSITE" id="PS50053"/>
    </source>
</evidence>
<keyword evidence="4" id="KW-1185">Reference proteome</keyword>
<dbReference type="Gene3D" id="3.10.20.90">
    <property type="entry name" value="Phosphatidylinositol 3-kinase Catalytic Subunit, Chain A, domain 1"/>
    <property type="match status" value="1"/>
</dbReference>
<feature type="compositionally biased region" description="Gly residues" evidence="1">
    <location>
        <begin position="362"/>
        <end position="372"/>
    </location>
</feature>
<evidence type="ECO:0000313" key="3">
    <source>
        <dbReference type="EMBL" id="MBE9575347.1"/>
    </source>
</evidence>
<dbReference type="SUPFAM" id="SSF49842">
    <property type="entry name" value="TNF-like"/>
    <property type="match status" value="1"/>
</dbReference>
<dbReference type="PROSITE" id="PS50053">
    <property type="entry name" value="UBIQUITIN_2"/>
    <property type="match status" value="1"/>
</dbReference>
<name>A0ABR9WNE1_9FLAO</name>
<dbReference type="SMART" id="SM00213">
    <property type="entry name" value="UBQ"/>
    <property type="match status" value="1"/>
</dbReference>
<dbReference type="RefSeq" id="WP_194093277.1">
    <property type="nucleotide sequence ID" value="NZ_JADFTZ010000001.1"/>
</dbReference>
<accession>A0ABR9WNE1</accession>
<sequence>MRKIYTLIIFSFLTLQTYGMNLFVQTPNNGTISLDVEPSDSGENVKNKIFDQISVPVINQVISWNGTTIQDGQTLADVGIVTNNSTIVLTVTTTTQVPEKMSYQAVVRNTTNNLVTNQPVGMQISILQGSATGTAVYVETQTPISNANGLVTLEIGGGTIVSGNMATINWANGPYFIKTETDPTGGSSYTITGTSQLLSAPYALYAKTSGSSTPGPAGPQGIQGPAGTNGLDGATGPMGPQGPQGLTGPQGPAGVNGLDGATGPMGPQGPQGPAGANGLDGATGPMGPQGPQGPQGPAGANGLDGATGPMGPQGPAGPAGANGLDGATGPMGPQGPIGLTGAAGPQGPQGLTGPQGPAGVPGANGQGVPTGGTTGQVLAKVNGTDYNTQWVTPSAGGSGAQVALIATKTTNPQVLALANGLNTGDLVTFDNVVTSNTTFGSYNTATNTFTVNQAGVYCIQATVRTPDAPTPSQTPNQFLFVDFDNAGITGINTMFTEYPVANPGNFPSGVKGKGFTSVMMYLTAGQTINIKGLTANSGTFSQGLSTNGTCKFMIFKM</sequence>
<gene>
    <name evidence="3" type="ORF">IM755_01375</name>
</gene>
<reference evidence="3 4" key="1">
    <citation type="submission" date="2020-10" db="EMBL/GenBank/DDBJ databases">
        <title>The genome sequence of Flavobacterium aquaticum 1Y8A.</title>
        <authorList>
            <person name="Liu Y."/>
        </authorList>
    </citation>
    <scope>NUCLEOTIDE SEQUENCE [LARGE SCALE GENOMIC DNA]</scope>
    <source>
        <strain evidence="3 4">1Y8A</strain>
    </source>
</reference>
<protein>
    <recommendedName>
        <fullName evidence="2">Ubiquitin-like domain-containing protein</fullName>
    </recommendedName>
</protein>
<organism evidence="3 4">
    <name type="scientific">Flavobacterium proteolyticum</name>
    <dbReference type="NCBI Taxonomy" id="2911683"/>
    <lineage>
        <taxon>Bacteria</taxon>
        <taxon>Pseudomonadati</taxon>
        <taxon>Bacteroidota</taxon>
        <taxon>Flavobacteriia</taxon>
        <taxon>Flavobacteriales</taxon>
        <taxon>Flavobacteriaceae</taxon>
        <taxon>Flavobacterium</taxon>
    </lineage>
</organism>
<dbReference type="InterPro" id="IPR000626">
    <property type="entry name" value="Ubiquitin-like_dom"/>
</dbReference>
<evidence type="ECO:0000256" key="1">
    <source>
        <dbReference type="SAM" id="MobiDB-lite"/>
    </source>
</evidence>
<dbReference type="Pfam" id="PF01391">
    <property type="entry name" value="Collagen"/>
    <property type="match status" value="2"/>
</dbReference>
<feature type="compositionally biased region" description="Low complexity" evidence="1">
    <location>
        <begin position="234"/>
        <end position="253"/>
    </location>
</feature>
<comment type="caution">
    <text evidence="3">The sequence shown here is derived from an EMBL/GenBank/DDBJ whole genome shotgun (WGS) entry which is preliminary data.</text>
</comment>
<feature type="compositionally biased region" description="Low complexity" evidence="1">
    <location>
        <begin position="339"/>
        <end position="358"/>
    </location>
</feature>
<dbReference type="SUPFAM" id="SSF54236">
    <property type="entry name" value="Ubiquitin-like"/>
    <property type="match status" value="1"/>
</dbReference>
<dbReference type="Proteomes" id="UP000656274">
    <property type="component" value="Unassembled WGS sequence"/>
</dbReference>
<feature type="compositionally biased region" description="Low complexity" evidence="1">
    <location>
        <begin position="295"/>
        <end position="310"/>
    </location>
</feature>
<feature type="region of interest" description="Disordered" evidence="1">
    <location>
        <begin position="209"/>
        <end position="372"/>
    </location>
</feature>
<proteinExistence type="predicted"/>
<dbReference type="InterPro" id="IPR008983">
    <property type="entry name" value="Tumour_necrosis_fac-like_dom"/>
</dbReference>
<dbReference type="InterPro" id="IPR050149">
    <property type="entry name" value="Collagen_superfamily"/>
</dbReference>
<dbReference type="InterPro" id="IPR029071">
    <property type="entry name" value="Ubiquitin-like_domsf"/>
</dbReference>
<dbReference type="Pfam" id="PF00240">
    <property type="entry name" value="ubiquitin"/>
    <property type="match status" value="1"/>
</dbReference>
<dbReference type="PANTHER" id="PTHR24023">
    <property type="entry name" value="COLLAGEN ALPHA"/>
    <property type="match status" value="1"/>
</dbReference>